<dbReference type="AlphaFoldDB" id="F0SYA1"/>
<dbReference type="Proteomes" id="UP000007488">
    <property type="component" value="Chromosome"/>
</dbReference>
<comment type="similarity">
    <text evidence="2">Belongs to the membrane fusion protein (MFP) (TC 8.A.1) family.</text>
</comment>
<sequence>MKFNLKNPAGFLKNGSKTAGAFLHSKLNTRKKKIIAGLLASVLIIGGSYSVYHAFAKKTPAATAVTNIVKKGSIVKSIDATGTVNYPNAVKLGFEQSGSGSLQITELNVKQGDKVSQGQVLAKIDDTTLEQTLSQKELNLASAQAKYQEALEGSNSTILSTLASAMTKLNEAQESLNTAKREADPAYLTNQVFLAKQKVEAASEALTKAQQSGVTTNVPSAQASLDEAEKALKTAQDAQNGEAGKVLESAENAYEAAKTNLEAAQAQAKRYSTSDSPTLLAAMASLAQAQADLSEAQDNYANASIVAPMDGVIVTVSVENYETVSSSDSIITMVAATDVFDIETTVDQSDITKIEVGQKAVVTLDTLADTEISATVSQVDLEGTITSGVTSFSVKVTIDEPSSVLRSGMNADVSIILAQSQDVLTIPSEALVERDNRSYVRVPKNENAMDITQADVNLVEVETGLDNDTDVEIKSGLTEGQKIIVSFKAVESSPADSSSSGGSGNNSNSGFGQRSSGGAMGGMTGGPSGGPPPGN</sequence>
<dbReference type="InterPro" id="IPR050465">
    <property type="entry name" value="UPF0194_transport"/>
</dbReference>
<dbReference type="InterPro" id="IPR058625">
    <property type="entry name" value="MdtA-like_BSH"/>
</dbReference>
<keyword evidence="6" id="KW-0472">Membrane</keyword>
<dbReference type="PRINTS" id="PR01490">
    <property type="entry name" value="RTXTOXIND"/>
</dbReference>
<dbReference type="GO" id="GO:0016020">
    <property type="term" value="C:membrane"/>
    <property type="evidence" value="ECO:0007669"/>
    <property type="project" value="InterPro"/>
</dbReference>
<evidence type="ECO:0000259" key="7">
    <source>
        <dbReference type="Pfam" id="PF25917"/>
    </source>
</evidence>
<feature type="region of interest" description="Disordered" evidence="5">
    <location>
        <begin position="490"/>
        <end position="535"/>
    </location>
</feature>
<accession>F0SYA1</accession>
<feature type="coiled-coil region" evidence="4">
    <location>
        <begin position="218"/>
        <end position="306"/>
    </location>
</feature>
<reference evidence="9 10" key="1">
    <citation type="journal article" date="2011" name="Stand. Genomic Sci.">
        <title>Complete genome sequence of Syntrophobotulus glycolicus type strain (FlGlyR).</title>
        <authorList>
            <person name="Han C."/>
            <person name="Mwirichia R."/>
            <person name="Chertkov O."/>
            <person name="Held B."/>
            <person name="Lapidus A."/>
            <person name="Nolan M."/>
            <person name="Lucas S."/>
            <person name="Hammon N."/>
            <person name="Deshpande S."/>
            <person name="Cheng J.F."/>
            <person name="Tapia R."/>
            <person name="Goodwin L."/>
            <person name="Pitluck S."/>
            <person name="Huntemann M."/>
            <person name="Liolios K."/>
            <person name="Ivanova N."/>
            <person name="Pagani I."/>
            <person name="Mavromatis K."/>
            <person name="Ovchinikova G."/>
            <person name="Pati A."/>
            <person name="Chen A."/>
            <person name="Palaniappan K."/>
            <person name="Land M."/>
            <person name="Hauser L."/>
            <person name="Brambilla E.M."/>
            <person name="Rohde M."/>
            <person name="Spring S."/>
            <person name="Sikorski J."/>
            <person name="Goker M."/>
            <person name="Woyke T."/>
            <person name="Bristow J."/>
            <person name="Eisen J.A."/>
            <person name="Markowitz V."/>
            <person name="Hugenholtz P."/>
            <person name="Kyrpides N.C."/>
            <person name="Klenk H.P."/>
            <person name="Detter J.C."/>
        </authorList>
    </citation>
    <scope>NUCLEOTIDE SEQUENCE [LARGE SCALE GENOMIC DNA]</scope>
    <source>
        <strain evidence="10">DSM 8271 / FlGlyR</strain>
    </source>
</reference>
<dbReference type="Pfam" id="PF25990">
    <property type="entry name" value="Beta-barrel_YknX"/>
    <property type="match status" value="1"/>
</dbReference>
<dbReference type="InterPro" id="IPR006143">
    <property type="entry name" value="RND_pump_MFP"/>
</dbReference>
<feature type="transmembrane region" description="Helical" evidence="6">
    <location>
        <begin position="34"/>
        <end position="55"/>
    </location>
</feature>
<dbReference type="PANTHER" id="PTHR32347">
    <property type="entry name" value="EFFLUX SYSTEM COMPONENT YKNX-RELATED"/>
    <property type="match status" value="1"/>
</dbReference>
<keyword evidence="3 4" id="KW-0175">Coiled coil</keyword>
<feature type="domain" description="Multidrug resistance protein MdtA-like barrel-sandwich hybrid" evidence="7">
    <location>
        <begin position="103"/>
        <end position="330"/>
    </location>
</feature>
<dbReference type="NCBIfam" id="TIGR01730">
    <property type="entry name" value="RND_mfp"/>
    <property type="match status" value="1"/>
</dbReference>
<feature type="compositionally biased region" description="Low complexity" evidence="5">
    <location>
        <begin position="492"/>
        <end position="517"/>
    </location>
</feature>
<comment type="subcellular location">
    <subcellularLocation>
        <location evidence="1">Cell envelope</location>
    </subcellularLocation>
</comment>
<dbReference type="Gene3D" id="2.40.50.100">
    <property type="match status" value="2"/>
</dbReference>
<dbReference type="HOGENOM" id="CLU_018816_14_2_9"/>
<dbReference type="STRING" id="645991.Sgly_1638"/>
<evidence type="ECO:0000259" key="8">
    <source>
        <dbReference type="Pfam" id="PF25990"/>
    </source>
</evidence>
<organism evidence="9 10">
    <name type="scientific">Syntrophobotulus glycolicus (strain DSM 8271 / FlGlyR)</name>
    <dbReference type="NCBI Taxonomy" id="645991"/>
    <lineage>
        <taxon>Bacteria</taxon>
        <taxon>Bacillati</taxon>
        <taxon>Bacillota</taxon>
        <taxon>Clostridia</taxon>
        <taxon>Eubacteriales</taxon>
        <taxon>Desulfitobacteriaceae</taxon>
        <taxon>Syntrophobotulus</taxon>
    </lineage>
</organism>
<protein>
    <submittedName>
        <fullName evidence="9">Efflux transporter, RND family, MFP subunit</fullName>
    </submittedName>
</protein>
<name>F0SYA1_SYNGF</name>
<dbReference type="SUPFAM" id="SSF111369">
    <property type="entry name" value="HlyD-like secretion proteins"/>
    <property type="match status" value="2"/>
</dbReference>
<dbReference type="Gene3D" id="6.20.50.140">
    <property type="match status" value="1"/>
</dbReference>
<evidence type="ECO:0000313" key="9">
    <source>
        <dbReference type="EMBL" id="ADY55936.1"/>
    </source>
</evidence>
<dbReference type="GO" id="GO:0030313">
    <property type="term" value="C:cell envelope"/>
    <property type="evidence" value="ECO:0007669"/>
    <property type="project" value="UniProtKB-SubCell"/>
</dbReference>
<dbReference type="GO" id="GO:0022857">
    <property type="term" value="F:transmembrane transporter activity"/>
    <property type="evidence" value="ECO:0007669"/>
    <property type="project" value="InterPro"/>
</dbReference>
<dbReference type="OrthoDB" id="9791520at2"/>
<feature type="compositionally biased region" description="Gly residues" evidence="5">
    <location>
        <begin position="518"/>
        <end position="528"/>
    </location>
</feature>
<proteinExistence type="inferred from homology"/>
<dbReference type="Gene3D" id="2.40.30.170">
    <property type="match status" value="1"/>
</dbReference>
<keyword evidence="10" id="KW-1185">Reference proteome</keyword>
<evidence type="ECO:0000256" key="1">
    <source>
        <dbReference type="ARBA" id="ARBA00004196"/>
    </source>
</evidence>
<evidence type="ECO:0000256" key="6">
    <source>
        <dbReference type="SAM" id="Phobius"/>
    </source>
</evidence>
<reference evidence="10" key="2">
    <citation type="submission" date="2011-02" db="EMBL/GenBank/DDBJ databases">
        <title>The complete genome of Syntrophobotulus glycolicus DSM 8271.</title>
        <authorList>
            <person name="Lucas S."/>
            <person name="Copeland A."/>
            <person name="Lapidus A."/>
            <person name="Bruce D."/>
            <person name="Goodwin L."/>
            <person name="Pitluck S."/>
            <person name="Kyrpides N."/>
            <person name="Mavromatis K."/>
            <person name="Pagani I."/>
            <person name="Ivanova N."/>
            <person name="Mikhailova N."/>
            <person name="Chertkov O."/>
            <person name="Held B."/>
            <person name="Detter J.C."/>
            <person name="Tapia R."/>
            <person name="Han C."/>
            <person name="Land M."/>
            <person name="Hauser L."/>
            <person name="Markowitz V."/>
            <person name="Cheng J.-F."/>
            <person name="Hugenholtz P."/>
            <person name="Woyke T."/>
            <person name="Wu D."/>
            <person name="Spring S."/>
            <person name="Schroeder M."/>
            <person name="Brambilla E."/>
            <person name="Klenk H.-P."/>
            <person name="Eisen J.A."/>
        </authorList>
    </citation>
    <scope>NUCLEOTIDE SEQUENCE [LARGE SCALE GENOMIC DNA]</scope>
    <source>
        <strain evidence="10">DSM 8271 / FlGlyR</strain>
    </source>
</reference>
<dbReference type="eggNOG" id="COG0845">
    <property type="taxonomic scope" value="Bacteria"/>
</dbReference>
<dbReference type="EMBL" id="CP002547">
    <property type="protein sequence ID" value="ADY55936.1"/>
    <property type="molecule type" value="Genomic_DNA"/>
</dbReference>
<evidence type="ECO:0000313" key="10">
    <source>
        <dbReference type="Proteomes" id="UP000007488"/>
    </source>
</evidence>
<dbReference type="KEGG" id="sgy:Sgly_1638"/>
<dbReference type="Pfam" id="PF25917">
    <property type="entry name" value="BSH_RND"/>
    <property type="match status" value="1"/>
</dbReference>
<dbReference type="RefSeq" id="WP_013624804.1">
    <property type="nucleotide sequence ID" value="NC_015172.1"/>
</dbReference>
<feature type="coiled-coil region" evidence="4">
    <location>
        <begin position="133"/>
        <end position="182"/>
    </location>
</feature>
<keyword evidence="6" id="KW-0812">Transmembrane</keyword>
<dbReference type="PANTHER" id="PTHR32347:SF23">
    <property type="entry name" value="BLL5650 PROTEIN"/>
    <property type="match status" value="1"/>
</dbReference>
<evidence type="ECO:0000256" key="3">
    <source>
        <dbReference type="ARBA" id="ARBA00023054"/>
    </source>
</evidence>
<evidence type="ECO:0000256" key="4">
    <source>
        <dbReference type="SAM" id="Coils"/>
    </source>
</evidence>
<evidence type="ECO:0000256" key="5">
    <source>
        <dbReference type="SAM" id="MobiDB-lite"/>
    </source>
</evidence>
<feature type="domain" description="YknX-like beta-barrel" evidence="8">
    <location>
        <begin position="341"/>
        <end position="415"/>
    </location>
</feature>
<keyword evidence="6" id="KW-1133">Transmembrane helix</keyword>
<evidence type="ECO:0000256" key="2">
    <source>
        <dbReference type="ARBA" id="ARBA00009477"/>
    </source>
</evidence>
<gene>
    <name evidence="9" type="ordered locus">Sgly_1638</name>
</gene>
<dbReference type="InterPro" id="IPR058636">
    <property type="entry name" value="Beta-barrel_YknX"/>
</dbReference>